<protein>
    <recommendedName>
        <fullName evidence="6">Phycobilisome protein</fullName>
    </recommendedName>
</protein>
<dbReference type="SUPFAM" id="SSF46458">
    <property type="entry name" value="Globin-like"/>
    <property type="match status" value="1"/>
</dbReference>
<dbReference type="Gene3D" id="1.10.490.20">
    <property type="entry name" value="Phycocyanins"/>
    <property type="match status" value="1"/>
</dbReference>
<proteinExistence type="inferred from homology"/>
<dbReference type="STRING" id="671072.PL9214291314"/>
<keyword evidence="3" id="KW-0089">Bile pigment</keyword>
<evidence type="ECO:0000313" key="5">
    <source>
        <dbReference type="Proteomes" id="UP000184315"/>
    </source>
</evidence>
<name>A0A1J1LJG7_9CYAN</name>
<dbReference type="AlphaFoldDB" id="A0A1J1LJG7"/>
<dbReference type="Proteomes" id="UP000184315">
    <property type="component" value="Unassembled WGS sequence"/>
</dbReference>
<evidence type="ECO:0000256" key="3">
    <source>
        <dbReference type="ARBA" id="ARBA00023307"/>
    </source>
</evidence>
<comment type="similarity">
    <text evidence="1">Belongs to the phycobiliprotein family.</text>
</comment>
<accession>A0A1J1LJG7</accession>
<dbReference type="EMBL" id="CZDF01000132">
    <property type="protein sequence ID" value="CUR31721.1"/>
    <property type="molecule type" value="Genomic_DNA"/>
</dbReference>
<evidence type="ECO:0000313" key="4">
    <source>
        <dbReference type="EMBL" id="CUR31721.1"/>
    </source>
</evidence>
<dbReference type="InterPro" id="IPR009050">
    <property type="entry name" value="Globin-like_sf"/>
</dbReference>
<keyword evidence="2" id="KW-0157">Chromophore</keyword>
<dbReference type="GO" id="GO:0015979">
    <property type="term" value="P:photosynthesis"/>
    <property type="evidence" value="ECO:0007669"/>
    <property type="project" value="InterPro"/>
</dbReference>
<reference evidence="5" key="1">
    <citation type="submission" date="2015-10" db="EMBL/GenBank/DDBJ databases">
        <authorList>
            <person name="Regsiter A."/>
            <person name="william w."/>
        </authorList>
    </citation>
    <scope>NUCLEOTIDE SEQUENCE [LARGE SCALE GENOMIC DNA]</scope>
</reference>
<dbReference type="Pfam" id="PF00502">
    <property type="entry name" value="Phycobilisome"/>
    <property type="match status" value="1"/>
</dbReference>
<evidence type="ECO:0000256" key="2">
    <source>
        <dbReference type="ARBA" id="ARBA00022991"/>
    </source>
</evidence>
<organism evidence="4 5">
    <name type="scientific">Planktothrix tepida PCC 9214</name>
    <dbReference type="NCBI Taxonomy" id="671072"/>
    <lineage>
        <taxon>Bacteria</taxon>
        <taxon>Bacillati</taxon>
        <taxon>Cyanobacteriota</taxon>
        <taxon>Cyanophyceae</taxon>
        <taxon>Oscillatoriophycideae</taxon>
        <taxon>Oscillatoriales</taxon>
        <taxon>Microcoleaceae</taxon>
        <taxon>Planktothrix</taxon>
    </lineage>
</organism>
<evidence type="ECO:0008006" key="6">
    <source>
        <dbReference type="Google" id="ProtNLM"/>
    </source>
</evidence>
<dbReference type="CDD" id="cd08919">
    <property type="entry name" value="PBP-like"/>
    <property type="match status" value="1"/>
</dbReference>
<dbReference type="GO" id="GO:0030089">
    <property type="term" value="C:phycobilisome"/>
    <property type="evidence" value="ECO:0007669"/>
    <property type="project" value="InterPro"/>
</dbReference>
<sequence length="160" mass="19064">MLTELQRLSIEADGRYATPEELEFLKSYLETFRYRISAYQKLQKYEPIILQKIQNKLIKTNPQIFMKGSIDFTSKWRLDTIRVLRYSAMVLLINDPDYLQERLLTWFATILQAFKVQDITEFTYQAMSDVLEDYLTPEEKNVFFPLIELNIAILCKKRTS</sequence>
<dbReference type="InterPro" id="IPR038719">
    <property type="entry name" value="Phycobilisome_asu/bsu_sf"/>
</dbReference>
<evidence type="ECO:0000256" key="1">
    <source>
        <dbReference type="ARBA" id="ARBA00008182"/>
    </source>
</evidence>
<dbReference type="OrthoDB" id="423955at2"/>
<dbReference type="RefSeq" id="WP_072718519.1">
    <property type="nucleotide sequence ID" value="NZ_LN889782.1"/>
</dbReference>
<gene>
    <name evidence="4" type="ORF">PL9214291314</name>
</gene>
<dbReference type="InterPro" id="IPR012128">
    <property type="entry name" value="Phycobilisome_asu/bsu"/>
</dbReference>
<keyword evidence="5" id="KW-1185">Reference proteome</keyword>